<organism evidence="3 4">
    <name type="scientific">Devosia ginsengisoli</name>
    <dbReference type="NCBI Taxonomy" id="400770"/>
    <lineage>
        <taxon>Bacteria</taxon>
        <taxon>Pseudomonadati</taxon>
        <taxon>Pseudomonadota</taxon>
        <taxon>Alphaproteobacteria</taxon>
        <taxon>Hyphomicrobiales</taxon>
        <taxon>Devosiaceae</taxon>
        <taxon>Devosia</taxon>
    </lineage>
</organism>
<evidence type="ECO:0000259" key="2">
    <source>
        <dbReference type="Pfam" id="PF01425"/>
    </source>
</evidence>
<dbReference type="Gene3D" id="3.90.1300.10">
    <property type="entry name" value="Amidase signature (AS) domain"/>
    <property type="match status" value="1"/>
</dbReference>
<dbReference type="RefSeq" id="WP_146290504.1">
    <property type="nucleotide sequence ID" value="NZ_CP042304.1"/>
</dbReference>
<gene>
    <name evidence="3" type="ORF">FPZ08_13530</name>
</gene>
<dbReference type="KEGG" id="dea:FPZ08_13530"/>
<name>A0A5B8LUH3_9HYPH</name>
<comment type="similarity">
    <text evidence="1">Belongs to the amidase family.</text>
</comment>
<evidence type="ECO:0000256" key="1">
    <source>
        <dbReference type="ARBA" id="ARBA00009199"/>
    </source>
</evidence>
<dbReference type="InterPro" id="IPR023631">
    <property type="entry name" value="Amidase_dom"/>
</dbReference>
<dbReference type="SUPFAM" id="SSF75304">
    <property type="entry name" value="Amidase signature (AS) enzymes"/>
    <property type="match status" value="1"/>
</dbReference>
<feature type="domain" description="Amidase" evidence="2">
    <location>
        <begin position="29"/>
        <end position="432"/>
    </location>
</feature>
<dbReference type="InterPro" id="IPR000120">
    <property type="entry name" value="Amidase"/>
</dbReference>
<dbReference type="PANTHER" id="PTHR11895:SF151">
    <property type="entry name" value="GLUTAMYL-TRNA(GLN) AMIDOTRANSFERASE SUBUNIT A"/>
    <property type="match status" value="1"/>
</dbReference>
<dbReference type="AlphaFoldDB" id="A0A5B8LUH3"/>
<proteinExistence type="inferred from homology"/>
<protein>
    <submittedName>
        <fullName evidence="3">Amidase</fullName>
    </submittedName>
</protein>
<dbReference type="InterPro" id="IPR036928">
    <property type="entry name" value="AS_sf"/>
</dbReference>
<dbReference type="GO" id="GO:0003824">
    <property type="term" value="F:catalytic activity"/>
    <property type="evidence" value="ECO:0007669"/>
    <property type="project" value="InterPro"/>
</dbReference>
<dbReference type="Proteomes" id="UP000315364">
    <property type="component" value="Chromosome"/>
</dbReference>
<keyword evidence="4" id="KW-1185">Reference proteome</keyword>
<dbReference type="OrthoDB" id="8438154at2"/>
<evidence type="ECO:0000313" key="4">
    <source>
        <dbReference type="Proteomes" id="UP000315364"/>
    </source>
</evidence>
<dbReference type="Pfam" id="PF01425">
    <property type="entry name" value="Amidase"/>
    <property type="match status" value="1"/>
</dbReference>
<accession>A0A5B8LUH3</accession>
<dbReference type="EMBL" id="CP042304">
    <property type="protein sequence ID" value="QDZ11686.1"/>
    <property type="molecule type" value="Genomic_DNA"/>
</dbReference>
<dbReference type="PANTHER" id="PTHR11895">
    <property type="entry name" value="TRANSAMIDASE"/>
    <property type="match status" value="1"/>
</dbReference>
<evidence type="ECO:0000313" key="3">
    <source>
        <dbReference type="EMBL" id="QDZ11686.1"/>
    </source>
</evidence>
<reference evidence="3 4" key="1">
    <citation type="submission" date="2019-07" db="EMBL/GenBank/DDBJ databases">
        <title>Full genome sequence of Devosia sp. Gsoil 520.</title>
        <authorList>
            <person name="Im W.-T."/>
        </authorList>
    </citation>
    <scope>NUCLEOTIDE SEQUENCE [LARGE SCALE GENOMIC DNA]</scope>
    <source>
        <strain evidence="3 4">Gsoil 520</strain>
    </source>
</reference>
<sequence>MSKDAAPHPLLIEPDAAYRAGTATPSSVLAAHLAVIDARESEIAAFTALNRAGAAAAAEASTRRWKAGEPLSPIDGMVVGIKDVIETEDMPTGQGSPIWAGFHTRRDGAAVQALREAGAVVLGKTTTTEFATRHSFAATRNPHDIERTPGGSSSGSAAAVGAGMLGGALGTQVVGSIIRPSSYCGVVGYKPSFGALNRGGANDQLSQSCLGTIATSLNGAWGLATAIASRVGGDPGRVTLRGSERLPASRAPQRMALLKTAGWSQIEPGARIALDQEIHAIRQSGVELVSDEDGELAELEAALLDAWQLTERILSWEFAWPLRSYPHEKLSPPMQQRLAAGKAMNRDDYEAALARRDAIRQRFGRLAERVDCFVTLAATGAAPRVTDNTGSPAMNVPASLLGVPALTLPILQDSGLPMGLQLIGRNGQDADLMAVARWRLEHA</sequence>